<keyword evidence="2" id="KW-1185">Reference proteome</keyword>
<dbReference type="RefSeq" id="WP_128706563.1">
    <property type="nucleotide sequence ID" value="NZ_RLII01000059.1"/>
</dbReference>
<proteinExistence type="predicted"/>
<dbReference type="Proteomes" id="UP000289166">
    <property type="component" value="Unassembled WGS sequence"/>
</dbReference>
<organism evidence="1 2">
    <name type="scientific">Acetivibrio mesophilus</name>
    <dbReference type="NCBI Taxonomy" id="2487273"/>
    <lineage>
        <taxon>Bacteria</taxon>
        <taxon>Bacillati</taxon>
        <taxon>Bacillota</taxon>
        <taxon>Clostridia</taxon>
        <taxon>Eubacteriales</taxon>
        <taxon>Oscillospiraceae</taxon>
        <taxon>Acetivibrio</taxon>
    </lineage>
</organism>
<protein>
    <submittedName>
        <fullName evidence="1">Uncharacterized protein</fullName>
    </submittedName>
</protein>
<gene>
    <name evidence="1" type="ORF">EFD62_17065</name>
</gene>
<sequence length="113" mass="13349">MKIIKSVTSEGISYIDDSGSQGYVDFKQCNENWIQYRKRSENLSEERVIELRKRSKCVGQRDICARPRFIEFFTKPFTRFEFIECDEYPDAEKAFCKLRNDIISAGWITLDLS</sequence>
<evidence type="ECO:0000313" key="2">
    <source>
        <dbReference type="Proteomes" id="UP000289166"/>
    </source>
</evidence>
<name>A0A4Q0I3U3_9FIRM</name>
<dbReference type="AlphaFoldDB" id="A0A4Q0I3U3"/>
<dbReference type="EMBL" id="RLII01000059">
    <property type="protein sequence ID" value="RXE57562.1"/>
    <property type="molecule type" value="Genomic_DNA"/>
</dbReference>
<accession>A0A4Q0I3U3</accession>
<reference evidence="2" key="1">
    <citation type="submission" date="2018-11" db="EMBL/GenBank/DDBJ databases">
        <title>Genome sequencing of a novel mesophilic and cellulolytic organism within the genus Hungateiclostridium.</title>
        <authorList>
            <person name="Rettenmaier R."/>
            <person name="Liebl W."/>
            <person name="Zverlov V."/>
        </authorList>
    </citation>
    <scope>NUCLEOTIDE SEQUENCE [LARGE SCALE GENOMIC DNA]</scope>
    <source>
        <strain evidence="2">N2K1</strain>
    </source>
</reference>
<comment type="caution">
    <text evidence="1">The sequence shown here is derived from an EMBL/GenBank/DDBJ whole genome shotgun (WGS) entry which is preliminary data.</text>
</comment>
<evidence type="ECO:0000313" key="1">
    <source>
        <dbReference type="EMBL" id="RXE57562.1"/>
    </source>
</evidence>
<dbReference type="OrthoDB" id="1822075at2"/>